<gene>
    <name evidence="1" type="ORF">ACI2L5_51455</name>
</gene>
<protein>
    <submittedName>
        <fullName evidence="1">Uncharacterized protein</fullName>
    </submittedName>
</protein>
<keyword evidence="2" id="KW-1185">Reference proteome</keyword>
<organism evidence="1 2">
    <name type="scientific">Streptomyces milbemycinicus</name>
    <dbReference type="NCBI Taxonomy" id="476552"/>
    <lineage>
        <taxon>Bacteria</taxon>
        <taxon>Bacillati</taxon>
        <taxon>Actinomycetota</taxon>
        <taxon>Actinomycetes</taxon>
        <taxon>Kitasatosporales</taxon>
        <taxon>Streptomycetaceae</taxon>
        <taxon>Streptomyces</taxon>
    </lineage>
</organism>
<evidence type="ECO:0000313" key="2">
    <source>
        <dbReference type="Proteomes" id="UP001620295"/>
    </source>
</evidence>
<dbReference type="EMBL" id="JBJDQH010000056">
    <property type="protein sequence ID" value="MFK4273209.1"/>
    <property type="molecule type" value="Genomic_DNA"/>
</dbReference>
<evidence type="ECO:0000313" key="1">
    <source>
        <dbReference type="EMBL" id="MFK4273209.1"/>
    </source>
</evidence>
<dbReference type="RefSeq" id="WP_358644974.1">
    <property type="nucleotide sequence ID" value="NZ_JBJDQH010000056.1"/>
</dbReference>
<name>A0ABW8M4U0_9ACTN</name>
<accession>A0ABW8M4U0</accession>
<sequence length="27" mass="2975">MQRQYSGTAGRTENCQIGVFACTPMPQ</sequence>
<comment type="caution">
    <text evidence="1">The sequence shown here is derived from an EMBL/GenBank/DDBJ whole genome shotgun (WGS) entry which is preliminary data.</text>
</comment>
<dbReference type="Proteomes" id="UP001620295">
    <property type="component" value="Unassembled WGS sequence"/>
</dbReference>
<proteinExistence type="predicted"/>
<reference evidence="1 2" key="1">
    <citation type="submission" date="2024-11" db="EMBL/GenBank/DDBJ databases">
        <title>The Natural Products Discovery Center: Release of the First 8490 Sequenced Strains for Exploring Actinobacteria Biosynthetic Diversity.</title>
        <authorList>
            <person name="Kalkreuter E."/>
            <person name="Kautsar S.A."/>
            <person name="Yang D."/>
            <person name="Bader C.D."/>
            <person name="Teijaro C.N."/>
            <person name="Fluegel L."/>
            <person name="Davis C.M."/>
            <person name="Simpson J.R."/>
            <person name="Lauterbach L."/>
            <person name="Steele A.D."/>
            <person name="Gui C."/>
            <person name="Meng S."/>
            <person name="Li G."/>
            <person name="Viehrig K."/>
            <person name="Ye F."/>
            <person name="Su P."/>
            <person name="Kiefer A.F."/>
            <person name="Nichols A."/>
            <person name="Cepeda A.J."/>
            <person name="Yan W."/>
            <person name="Fan B."/>
            <person name="Jiang Y."/>
            <person name="Adhikari A."/>
            <person name="Zheng C.-J."/>
            <person name="Schuster L."/>
            <person name="Cowan T.M."/>
            <person name="Smanski M.J."/>
            <person name="Chevrette M.G."/>
            <person name="De Carvalho L.P.S."/>
            <person name="Shen B."/>
        </authorList>
    </citation>
    <scope>NUCLEOTIDE SEQUENCE [LARGE SCALE GENOMIC DNA]</scope>
    <source>
        <strain evidence="1 2">NPDC020863</strain>
    </source>
</reference>